<evidence type="ECO:0000256" key="2">
    <source>
        <dbReference type="ARBA" id="ARBA00023012"/>
    </source>
</evidence>
<keyword evidence="5" id="KW-0804">Transcription</keyword>
<dbReference type="Gene3D" id="3.40.50.2300">
    <property type="match status" value="1"/>
</dbReference>
<dbReference type="PANTHER" id="PTHR48111">
    <property type="entry name" value="REGULATOR OF RPOS"/>
    <property type="match status" value="1"/>
</dbReference>
<evidence type="ECO:0000259" key="9">
    <source>
        <dbReference type="PROSITE" id="PS50887"/>
    </source>
</evidence>
<evidence type="ECO:0000256" key="4">
    <source>
        <dbReference type="ARBA" id="ARBA00023125"/>
    </source>
</evidence>
<comment type="caution">
    <text evidence="10">The sequence shown here is derived from an EMBL/GenBank/DDBJ whole genome shotgun (WGS) entry which is preliminary data.</text>
</comment>
<dbReference type="CDD" id="cd01949">
    <property type="entry name" value="GGDEF"/>
    <property type="match status" value="1"/>
</dbReference>
<dbReference type="EMBL" id="JBHSDK010000023">
    <property type="protein sequence ID" value="MFC4336859.1"/>
    <property type="molecule type" value="Genomic_DNA"/>
</dbReference>
<proteinExistence type="predicted"/>
<dbReference type="SUPFAM" id="SSF55073">
    <property type="entry name" value="Nucleotide cyclase"/>
    <property type="match status" value="1"/>
</dbReference>
<organism evidence="10 11">
    <name type="scientific">Salininema proteolyticum</name>
    <dbReference type="NCBI Taxonomy" id="1607685"/>
    <lineage>
        <taxon>Bacteria</taxon>
        <taxon>Bacillati</taxon>
        <taxon>Actinomycetota</taxon>
        <taxon>Actinomycetes</taxon>
        <taxon>Glycomycetales</taxon>
        <taxon>Glycomycetaceae</taxon>
        <taxon>Salininema</taxon>
    </lineage>
</organism>
<feature type="domain" description="GGDEF" evidence="9">
    <location>
        <begin position="164"/>
        <end position="318"/>
    </location>
</feature>
<dbReference type="RefSeq" id="WP_380623225.1">
    <property type="nucleotide sequence ID" value="NZ_JBHSDK010000023.1"/>
</dbReference>
<feature type="region of interest" description="Disordered" evidence="7">
    <location>
        <begin position="315"/>
        <end position="339"/>
    </location>
</feature>
<feature type="domain" description="Response regulatory" evidence="8">
    <location>
        <begin position="15"/>
        <end position="131"/>
    </location>
</feature>
<dbReference type="InterPro" id="IPR039420">
    <property type="entry name" value="WalR-like"/>
</dbReference>
<evidence type="ECO:0000259" key="8">
    <source>
        <dbReference type="PROSITE" id="PS50110"/>
    </source>
</evidence>
<gene>
    <name evidence="10" type="ORF">ACFPET_16785</name>
</gene>
<keyword evidence="4" id="KW-0238">DNA-binding</keyword>
<name>A0ABV8U283_9ACTN</name>
<evidence type="ECO:0000256" key="1">
    <source>
        <dbReference type="ARBA" id="ARBA00022553"/>
    </source>
</evidence>
<accession>A0ABV8U283</accession>
<dbReference type="InterPro" id="IPR011006">
    <property type="entry name" value="CheY-like_superfamily"/>
</dbReference>
<dbReference type="PROSITE" id="PS50110">
    <property type="entry name" value="RESPONSE_REGULATORY"/>
    <property type="match status" value="1"/>
</dbReference>
<evidence type="ECO:0000256" key="6">
    <source>
        <dbReference type="PROSITE-ProRule" id="PRU00169"/>
    </source>
</evidence>
<evidence type="ECO:0000313" key="10">
    <source>
        <dbReference type="EMBL" id="MFC4336859.1"/>
    </source>
</evidence>
<dbReference type="InterPro" id="IPR001789">
    <property type="entry name" value="Sig_transdc_resp-reg_receiver"/>
</dbReference>
<dbReference type="Pfam" id="PF00072">
    <property type="entry name" value="Response_reg"/>
    <property type="match status" value="1"/>
</dbReference>
<dbReference type="InterPro" id="IPR000160">
    <property type="entry name" value="GGDEF_dom"/>
</dbReference>
<dbReference type="PANTHER" id="PTHR48111:SF1">
    <property type="entry name" value="TWO-COMPONENT RESPONSE REGULATOR ORR33"/>
    <property type="match status" value="1"/>
</dbReference>
<evidence type="ECO:0000256" key="7">
    <source>
        <dbReference type="SAM" id="MobiDB-lite"/>
    </source>
</evidence>
<dbReference type="PROSITE" id="PS50887">
    <property type="entry name" value="GGDEF"/>
    <property type="match status" value="1"/>
</dbReference>
<dbReference type="InterPro" id="IPR043128">
    <property type="entry name" value="Rev_trsase/Diguanyl_cyclase"/>
</dbReference>
<keyword evidence="1" id="KW-0597">Phosphoprotein</keyword>
<dbReference type="InterPro" id="IPR029787">
    <property type="entry name" value="Nucleotide_cyclase"/>
</dbReference>
<dbReference type="Proteomes" id="UP001595823">
    <property type="component" value="Unassembled WGS sequence"/>
</dbReference>
<evidence type="ECO:0000256" key="5">
    <source>
        <dbReference type="ARBA" id="ARBA00023163"/>
    </source>
</evidence>
<keyword evidence="3" id="KW-0805">Transcription regulation</keyword>
<dbReference type="SMART" id="SM00448">
    <property type="entry name" value="REC"/>
    <property type="match status" value="1"/>
</dbReference>
<sequence>MSNNVPNSAVSGKDLVLIADADPQIAQYLAERLRHDGFDTALARDGYQTLASIAVRRPSILVIERDIPFIDGLALTGQLRADPATASLPIMLTQANSSAADTIAGLKTGADDVVAKPFDPAEVSARIGSAIRRHREIREASPLTGMPGNDRILREVTAWIRRAHPFALAYIDIDNFKAVNDVYGFVRGDEFIKALAEATYSAAADSGAAPVFLGHVGGDDFAILARPEDIDAVTRFLLGHFGNRVLKLSDEKDVRAGYIEYIDRNGHPSRSSLPTLSIGVALSTHRNFADAHEAVAEATTLKGQAKSHMGDYVAYSGTPGSQPPETPVYRPGRPVFWSR</sequence>
<evidence type="ECO:0000313" key="11">
    <source>
        <dbReference type="Proteomes" id="UP001595823"/>
    </source>
</evidence>
<keyword evidence="11" id="KW-1185">Reference proteome</keyword>
<dbReference type="NCBIfam" id="TIGR00254">
    <property type="entry name" value="GGDEF"/>
    <property type="match status" value="1"/>
</dbReference>
<keyword evidence="2" id="KW-0902">Two-component regulatory system</keyword>
<reference evidence="11" key="1">
    <citation type="journal article" date="2019" name="Int. J. Syst. Evol. Microbiol.">
        <title>The Global Catalogue of Microorganisms (GCM) 10K type strain sequencing project: providing services to taxonomists for standard genome sequencing and annotation.</title>
        <authorList>
            <consortium name="The Broad Institute Genomics Platform"/>
            <consortium name="The Broad Institute Genome Sequencing Center for Infectious Disease"/>
            <person name="Wu L."/>
            <person name="Ma J."/>
        </authorList>
    </citation>
    <scope>NUCLEOTIDE SEQUENCE [LARGE SCALE GENOMIC DNA]</scope>
    <source>
        <strain evidence="11">IBRC-M 10908</strain>
    </source>
</reference>
<dbReference type="Gene3D" id="3.30.70.270">
    <property type="match status" value="1"/>
</dbReference>
<evidence type="ECO:0000256" key="3">
    <source>
        <dbReference type="ARBA" id="ARBA00023015"/>
    </source>
</evidence>
<dbReference type="SUPFAM" id="SSF52172">
    <property type="entry name" value="CheY-like"/>
    <property type="match status" value="1"/>
</dbReference>
<protein>
    <submittedName>
        <fullName evidence="10">Response regulator</fullName>
    </submittedName>
</protein>
<dbReference type="Pfam" id="PF00990">
    <property type="entry name" value="GGDEF"/>
    <property type="match status" value="1"/>
</dbReference>
<dbReference type="SMART" id="SM00267">
    <property type="entry name" value="GGDEF"/>
    <property type="match status" value="1"/>
</dbReference>
<comment type="caution">
    <text evidence="6">Lacks conserved residue(s) required for the propagation of feature annotation.</text>
</comment>